<dbReference type="GO" id="GO:0003700">
    <property type="term" value="F:DNA-binding transcription factor activity"/>
    <property type="evidence" value="ECO:0007669"/>
    <property type="project" value="InterPro"/>
</dbReference>
<dbReference type="SUPFAM" id="SSF49417">
    <property type="entry name" value="p53-like transcription factors"/>
    <property type="match status" value="1"/>
</dbReference>
<evidence type="ECO:0000313" key="1">
    <source>
        <dbReference type="EMBL" id="CAF1000091.1"/>
    </source>
</evidence>
<dbReference type="OrthoDB" id="10026826at2759"/>
<keyword evidence="3" id="KW-1185">Reference proteome</keyword>
<dbReference type="Proteomes" id="UP000663877">
    <property type="component" value="Unassembled WGS sequence"/>
</dbReference>
<name>A0A814GRJ6_9BILA</name>
<comment type="caution">
    <text evidence="1">The sequence shown here is derived from an EMBL/GenBank/DDBJ whole genome shotgun (WGS) entry which is preliminary data.</text>
</comment>
<sequence length="366" mass="43156">MANRSISDYQQSTKEYLIYFISAFNGVQLSKKDQVKYQQIIQFLSTQSEDFQFIQPRDTFRPRTKKERMESFHFLCRQEGDEYEYLTTTIPHKWRCRKNYIEVSLLDIDNKPHPYTLESKESNKSSLVFEPKESNKLCFDVTDDDFAKGYKSYKIGFIKNKQKEQITKEKSKNRQLNKLKLRFTCFYENPNGSFEPDESSTIDTVVMTEDNGKFRVEDVFPLIEPMCSSQKVCTEPEDPDLNDFNNNFHINIIINDINQSYEIEEINMNGSNFTLDMPIYLNNQMKHVEAKINTKYIIYQCNYLYISSLNNELAINTFNESDKYVAASFSSLDASSAWSFMGLNLDIEAENVKEDKENSAFYFRWF</sequence>
<dbReference type="AlphaFoldDB" id="A0A814GRJ6"/>
<protein>
    <submittedName>
        <fullName evidence="1">Uncharacterized protein</fullName>
    </submittedName>
</protein>
<evidence type="ECO:0000313" key="3">
    <source>
        <dbReference type="Proteomes" id="UP000663832"/>
    </source>
</evidence>
<dbReference type="Proteomes" id="UP000663832">
    <property type="component" value="Unassembled WGS sequence"/>
</dbReference>
<evidence type="ECO:0000313" key="2">
    <source>
        <dbReference type="EMBL" id="CAF1619079.1"/>
    </source>
</evidence>
<organism evidence="1 4">
    <name type="scientific">Adineta steineri</name>
    <dbReference type="NCBI Taxonomy" id="433720"/>
    <lineage>
        <taxon>Eukaryota</taxon>
        <taxon>Metazoa</taxon>
        <taxon>Spiralia</taxon>
        <taxon>Gnathifera</taxon>
        <taxon>Rotifera</taxon>
        <taxon>Eurotatoria</taxon>
        <taxon>Bdelloidea</taxon>
        <taxon>Adinetida</taxon>
        <taxon>Adinetidae</taxon>
        <taxon>Adineta</taxon>
    </lineage>
</organism>
<dbReference type="EMBL" id="CAJNOI010000071">
    <property type="protein sequence ID" value="CAF1000091.1"/>
    <property type="molecule type" value="Genomic_DNA"/>
</dbReference>
<dbReference type="InterPro" id="IPR008967">
    <property type="entry name" value="p53-like_TF_DNA-bd_sf"/>
</dbReference>
<accession>A0A814GRJ6</accession>
<dbReference type="EMBL" id="CAJNOM010001790">
    <property type="protein sequence ID" value="CAF1619079.1"/>
    <property type="molecule type" value="Genomic_DNA"/>
</dbReference>
<proteinExistence type="predicted"/>
<evidence type="ECO:0000313" key="4">
    <source>
        <dbReference type="Proteomes" id="UP000663877"/>
    </source>
</evidence>
<gene>
    <name evidence="1" type="ORF">BJG266_LOCUS15883</name>
    <name evidence="2" type="ORF">QVE165_LOCUS55358</name>
</gene>
<reference evidence="1" key="1">
    <citation type="submission" date="2021-02" db="EMBL/GenBank/DDBJ databases">
        <authorList>
            <person name="Nowell W R."/>
        </authorList>
    </citation>
    <scope>NUCLEOTIDE SEQUENCE</scope>
</reference>